<dbReference type="GeneID" id="63803772"/>
<dbReference type="SUPFAM" id="SSF47616">
    <property type="entry name" value="GST C-terminal domain-like"/>
    <property type="match status" value="1"/>
</dbReference>
<dbReference type="Gene3D" id="1.20.1050.10">
    <property type="match status" value="1"/>
</dbReference>
<dbReference type="AlphaFoldDB" id="A0A1Y1WDE9"/>
<keyword evidence="4" id="KW-1185">Reference proteome</keyword>
<feature type="domain" description="GST N-terminal" evidence="1">
    <location>
        <begin position="45"/>
        <end position="125"/>
    </location>
</feature>
<dbReference type="InterPro" id="IPR036282">
    <property type="entry name" value="Glutathione-S-Trfase_C_sf"/>
</dbReference>
<organism evidence="3 4">
    <name type="scientific">Linderina pennispora</name>
    <dbReference type="NCBI Taxonomy" id="61395"/>
    <lineage>
        <taxon>Eukaryota</taxon>
        <taxon>Fungi</taxon>
        <taxon>Fungi incertae sedis</taxon>
        <taxon>Zoopagomycota</taxon>
        <taxon>Kickxellomycotina</taxon>
        <taxon>Kickxellomycetes</taxon>
        <taxon>Kickxellales</taxon>
        <taxon>Kickxellaceae</taxon>
        <taxon>Linderina</taxon>
    </lineage>
</organism>
<dbReference type="InterPro" id="IPR036249">
    <property type="entry name" value="Thioredoxin-like_sf"/>
</dbReference>
<dbReference type="InterPro" id="IPR050213">
    <property type="entry name" value="GST_superfamily"/>
</dbReference>
<comment type="caution">
    <text evidence="3">The sequence shown here is derived from an EMBL/GenBank/DDBJ whole genome shotgun (WGS) entry which is preliminary data.</text>
</comment>
<dbReference type="PANTHER" id="PTHR11571">
    <property type="entry name" value="GLUTATHIONE S-TRANSFERASE"/>
    <property type="match status" value="1"/>
</dbReference>
<name>A0A1Y1WDE9_9FUNG</name>
<dbReference type="InterPro" id="IPR040079">
    <property type="entry name" value="Glutathione_S-Trfase"/>
</dbReference>
<sequence>MGNQLFKASHSAWLCLTQGSLLQPNKLQPRFTKHIQVAMSTQDSLSYTLRYFDLQGISETIRLLLTVKGVEWTEEHPEWPVTKADQPLGRLPVLLEKNSDGEVVFELTESMVIERYLAHKYGLLPTELQASARQEQLRDQFVDLQNAAFDYHFSDGDFKDNLKKMFGELAGYLIKFHTKALQANGNNGHYVGDSISYADIALYAFLRFIRSQSKVKNDGFSSYFEPEKVPEFAKVVAAVEAEPALERYLTQDVRKATYMW</sequence>
<dbReference type="RefSeq" id="XP_040745075.1">
    <property type="nucleotide sequence ID" value="XM_040887124.1"/>
</dbReference>
<dbReference type="GO" id="GO:0006749">
    <property type="term" value="P:glutathione metabolic process"/>
    <property type="evidence" value="ECO:0007669"/>
    <property type="project" value="TreeGrafter"/>
</dbReference>
<dbReference type="InterPro" id="IPR010987">
    <property type="entry name" value="Glutathione-S-Trfase_C-like"/>
</dbReference>
<evidence type="ECO:0000259" key="1">
    <source>
        <dbReference type="PROSITE" id="PS50404"/>
    </source>
</evidence>
<dbReference type="GO" id="GO:0004364">
    <property type="term" value="F:glutathione transferase activity"/>
    <property type="evidence" value="ECO:0007669"/>
    <property type="project" value="TreeGrafter"/>
</dbReference>
<evidence type="ECO:0008006" key="5">
    <source>
        <dbReference type="Google" id="ProtNLM"/>
    </source>
</evidence>
<reference evidence="3 4" key="1">
    <citation type="submission" date="2016-07" db="EMBL/GenBank/DDBJ databases">
        <title>Pervasive Adenine N6-methylation of Active Genes in Fungi.</title>
        <authorList>
            <consortium name="DOE Joint Genome Institute"/>
            <person name="Mondo S.J."/>
            <person name="Dannebaum R.O."/>
            <person name="Kuo R.C."/>
            <person name="Labutti K."/>
            <person name="Haridas S."/>
            <person name="Kuo A."/>
            <person name="Salamov A."/>
            <person name="Ahrendt S.R."/>
            <person name="Lipzen A."/>
            <person name="Sullivan W."/>
            <person name="Andreopoulos W.B."/>
            <person name="Clum A."/>
            <person name="Lindquist E."/>
            <person name="Daum C."/>
            <person name="Ramamoorthy G.K."/>
            <person name="Gryganskyi A."/>
            <person name="Culley D."/>
            <person name="Magnuson J.K."/>
            <person name="James T.Y."/>
            <person name="O'Malley M.A."/>
            <person name="Stajich J.E."/>
            <person name="Spatafora J.W."/>
            <person name="Visel A."/>
            <person name="Grigoriev I.V."/>
        </authorList>
    </citation>
    <scope>NUCLEOTIDE SEQUENCE [LARGE SCALE GENOMIC DNA]</scope>
    <source>
        <strain evidence="3 4">ATCC 12442</strain>
    </source>
</reference>
<dbReference type="Proteomes" id="UP000193922">
    <property type="component" value="Unassembled WGS sequence"/>
</dbReference>
<dbReference type="SUPFAM" id="SSF52833">
    <property type="entry name" value="Thioredoxin-like"/>
    <property type="match status" value="1"/>
</dbReference>
<gene>
    <name evidence="3" type="ORF">DL89DRAFT_266571</name>
</gene>
<accession>A0A1Y1WDE9</accession>
<evidence type="ECO:0000313" key="3">
    <source>
        <dbReference type="EMBL" id="ORX71560.1"/>
    </source>
</evidence>
<dbReference type="SFLD" id="SFLDS00019">
    <property type="entry name" value="Glutathione_Transferase_(cytos"/>
    <property type="match status" value="1"/>
</dbReference>
<dbReference type="Pfam" id="PF02798">
    <property type="entry name" value="GST_N"/>
    <property type="match status" value="1"/>
</dbReference>
<dbReference type="EMBL" id="MCFD01000004">
    <property type="protein sequence ID" value="ORX71560.1"/>
    <property type="molecule type" value="Genomic_DNA"/>
</dbReference>
<dbReference type="Pfam" id="PF14497">
    <property type="entry name" value="GST_C_3"/>
    <property type="match status" value="1"/>
</dbReference>
<evidence type="ECO:0000313" key="4">
    <source>
        <dbReference type="Proteomes" id="UP000193922"/>
    </source>
</evidence>
<dbReference type="Gene3D" id="3.40.30.10">
    <property type="entry name" value="Glutaredoxin"/>
    <property type="match status" value="1"/>
</dbReference>
<dbReference type="PROSITE" id="PS50405">
    <property type="entry name" value="GST_CTER"/>
    <property type="match status" value="1"/>
</dbReference>
<dbReference type="OrthoDB" id="414243at2759"/>
<evidence type="ECO:0000259" key="2">
    <source>
        <dbReference type="PROSITE" id="PS50405"/>
    </source>
</evidence>
<feature type="domain" description="GST C-terminal" evidence="2">
    <location>
        <begin position="127"/>
        <end position="259"/>
    </location>
</feature>
<proteinExistence type="predicted"/>
<protein>
    <recommendedName>
        <fullName evidence="5">Glutathione S-transferase</fullName>
    </recommendedName>
</protein>
<dbReference type="STRING" id="61395.A0A1Y1WDE9"/>
<dbReference type="InterPro" id="IPR004045">
    <property type="entry name" value="Glutathione_S-Trfase_N"/>
</dbReference>
<dbReference type="PROSITE" id="PS50404">
    <property type="entry name" value="GST_NTER"/>
    <property type="match status" value="1"/>
</dbReference>
<dbReference type="InterPro" id="IPR004046">
    <property type="entry name" value="GST_C"/>
</dbReference>